<evidence type="ECO:0000313" key="4">
    <source>
        <dbReference type="EMBL" id="EIE81985.1"/>
    </source>
</evidence>
<protein>
    <recommendedName>
        <fullName evidence="3">SH3 domain-containing protein</fullName>
    </recommendedName>
</protein>
<dbReference type="RefSeq" id="XP_067517381.1">
    <property type="nucleotide sequence ID" value="XM_067661280.1"/>
</dbReference>
<dbReference type="InterPro" id="IPR036028">
    <property type="entry name" value="SH3-like_dom_sf"/>
</dbReference>
<dbReference type="eggNOG" id="ENOG502TAHI">
    <property type="taxonomic scope" value="Eukaryota"/>
</dbReference>
<dbReference type="SUPFAM" id="SSF50044">
    <property type="entry name" value="SH3-domain"/>
    <property type="match status" value="1"/>
</dbReference>
<organism evidence="4 5">
    <name type="scientific">Rhizopus delemar (strain RA 99-880 / ATCC MYA-4621 / FGSC 9543 / NRRL 43880)</name>
    <name type="common">Mucormycosis agent</name>
    <name type="synonym">Rhizopus arrhizus var. delemar</name>
    <dbReference type="NCBI Taxonomy" id="246409"/>
    <lineage>
        <taxon>Eukaryota</taxon>
        <taxon>Fungi</taxon>
        <taxon>Fungi incertae sedis</taxon>
        <taxon>Mucoromycota</taxon>
        <taxon>Mucoromycotina</taxon>
        <taxon>Mucoromycetes</taxon>
        <taxon>Mucorales</taxon>
        <taxon>Mucorineae</taxon>
        <taxon>Rhizopodaceae</taxon>
        <taxon>Rhizopus</taxon>
    </lineage>
</organism>
<sequence>MKTYYPVIVWIFQFGIQQQAFTSELSDYNHSRIFVASPYRNDRNIITYRNNVQEYPLSIQTSLTNQAVHSSTTDNQHTVYLSPHVNYAIPVTAVHNYEGNKTDPNELSFSKGETMYVYEKRGYWWQAKKSNGEIGVIPSNYVRLQ</sequence>
<dbReference type="InParanoid" id="I1C0K5"/>
<dbReference type="STRING" id="246409.I1C0K5"/>
<dbReference type="Pfam" id="PF07653">
    <property type="entry name" value="SH3_2"/>
    <property type="match status" value="1"/>
</dbReference>
<name>I1C0K5_RHIO9</name>
<evidence type="ECO:0000259" key="3">
    <source>
        <dbReference type="PROSITE" id="PS50002"/>
    </source>
</evidence>
<dbReference type="InterPro" id="IPR001452">
    <property type="entry name" value="SH3_domain"/>
</dbReference>
<dbReference type="PRINTS" id="PR00452">
    <property type="entry name" value="SH3DOMAIN"/>
</dbReference>
<dbReference type="Proteomes" id="UP000009138">
    <property type="component" value="Unassembled WGS sequence"/>
</dbReference>
<dbReference type="GeneID" id="93613661"/>
<evidence type="ECO:0000256" key="1">
    <source>
        <dbReference type="ARBA" id="ARBA00022443"/>
    </source>
</evidence>
<dbReference type="SMART" id="SM00326">
    <property type="entry name" value="SH3"/>
    <property type="match status" value="1"/>
</dbReference>
<dbReference type="OMA" id="MDEYSHV"/>
<reference evidence="4 5" key="1">
    <citation type="journal article" date="2009" name="PLoS Genet.">
        <title>Genomic analysis of the basal lineage fungus Rhizopus oryzae reveals a whole-genome duplication.</title>
        <authorList>
            <person name="Ma L.-J."/>
            <person name="Ibrahim A.S."/>
            <person name="Skory C."/>
            <person name="Grabherr M.G."/>
            <person name="Burger G."/>
            <person name="Butler M."/>
            <person name="Elias M."/>
            <person name="Idnurm A."/>
            <person name="Lang B.F."/>
            <person name="Sone T."/>
            <person name="Abe A."/>
            <person name="Calvo S.E."/>
            <person name="Corrochano L.M."/>
            <person name="Engels R."/>
            <person name="Fu J."/>
            <person name="Hansberg W."/>
            <person name="Kim J.-M."/>
            <person name="Kodira C.D."/>
            <person name="Koehrsen M.J."/>
            <person name="Liu B."/>
            <person name="Miranda-Saavedra D."/>
            <person name="O'Leary S."/>
            <person name="Ortiz-Castellanos L."/>
            <person name="Poulter R."/>
            <person name="Rodriguez-Romero J."/>
            <person name="Ruiz-Herrera J."/>
            <person name="Shen Y.-Q."/>
            <person name="Zeng Q."/>
            <person name="Galagan J."/>
            <person name="Birren B.W."/>
            <person name="Cuomo C.A."/>
            <person name="Wickes B.L."/>
        </authorList>
    </citation>
    <scope>NUCLEOTIDE SEQUENCE [LARGE SCALE GENOMIC DNA]</scope>
    <source>
        <strain evidence="5">RA 99-880 / ATCC MYA-4621 / FGSC 9543 / NRRL 43880</strain>
    </source>
</reference>
<keyword evidence="1 2" id="KW-0728">SH3 domain</keyword>
<keyword evidence="5" id="KW-1185">Reference proteome</keyword>
<dbReference type="AlphaFoldDB" id="I1C0K5"/>
<proteinExistence type="predicted"/>
<accession>I1C0K5</accession>
<dbReference type="PROSITE" id="PS50002">
    <property type="entry name" value="SH3"/>
    <property type="match status" value="1"/>
</dbReference>
<dbReference type="OrthoDB" id="5983572at2759"/>
<dbReference type="EMBL" id="CH476735">
    <property type="protein sequence ID" value="EIE81985.1"/>
    <property type="molecule type" value="Genomic_DNA"/>
</dbReference>
<dbReference type="VEuPathDB" id="FungiDB:RO3G_06690"/>
<dbReference type="Gene3D" id="2.30.30.40">
    <property type="entry name" value="SH3 Domains"/>
    <property type="match status" value="1"/>
</dbReference>
<evidence type="ECO:0000256" key="2">
    <source>
        <dbReference type="PROSITE-ProRule" id="PRU00192"/>
    </source>
</evidence>
<feature type="domain" description="SH3" evidence="3">
    <location>
        <begin position="86"/>
        <end position="145"/>
    </location>
</feature>
<gene>
    <name evidence="4" type="ORF">RO3G_06690</name>
</gene>
<evidence type="ECO:0000313" key="5">
    <source>
        <dbReference type="Proteomes" id="UP000009138"/>
    </source>
</evidence>